<evidence type="ECO:0000256" key="1">
    <source>
        <dbReference type="SAM" id="MobiDB-lite"/>
    </source>
</evidence>
<protein>
    <submittedName>
        <fullName evidence="2">Uncharacterized protein</fullName>
    </submittedName>
</protein>
<sequence length="53" mass="5656">MAAAPASGVQLAPPRAGRGSRVGHLYELAPRGPHKRREAVLVPLTEQSELRNS</sequence>
<organism evidence="2 3">
    <name type="scientific">Streptomyces niveiscabiei</name>
    <dbReference type="NCBI Taxonomy" id="164115"/>
    <lineage>
        <taxon>Bacteria</taxon>
        <taxon>Bacillati</taxon>
        <taxon>Actinomycetota</taxon>
        <taxon>Actinomycetes</taxon>
        <taxon>Kitasatosporales</taxon>
        <taxon>Streptomycetaceae</taxon>
        <taxon>Streptomyces</taxon>
    </lineage>
</organism>
<feature type="region of interest" description="Disordered" evidence="1">
    <location>
        <begin position="1"/>
        <end position="23"/>
    </location>
</feature>
<comment type="caution">
    <text evidence="2">The sequence shown here is derived from an EMBL/GenBank/DDBJ whole genome shotgun (WGS) entry which is preliminary data.</text>
</comment>
<evidence type="ECO:0000313" key="2">
    <source>
        <dbReference type="EMBL" id="MFM9608193.1"/>
    </source>
</evidence>
<keyword evidence="3" id="KW-1185">Reference proteome</keyword>
<reference evidence="2 3" key="1">
    <citation type="submission" date="2024-12" db="EMBL/GenBank/DDBJ databases">
        <title>Forecasting of Potato common scab and diversities of Pathogenic streptomyces spp. in china.</title>
        <authorList>
            <person name="Handique U."/>
            <person name="Wu J."/>
        </authorList>
    </citation>
    <scope>NUCLEOTIDE SEQUENCE [LARGE SCALE GENOMIC DNA]</scope>
    <source>
        <strain evidence="2 3">ZRIMU1530</strain>
    </source>
</reference>
<gene>
    <name evidence="2" type="ORF">ACKI18_05650</name>
</gene>
<dbReference type="Proteomes" id="UP001631957">
    <property type="component" value="Unassembled WGS sequence"/>
</dbReference>
<dbReference type="RefSeq" id="WP_206301596.1">
    <property type="nucleotide sequence ID" value="NZ_JBJVNI010000003.1"/>
</dbReference>
<evidence type="ECO:0000313" key="3">
    <source>
        <dbReference type="Proteomes" id="UP001631957"/>
    </source>
</evidence>
<name>A0ABW9HL69_9ACTN</name>
<proteinExistence type="predicted"/>
<dbReference type="EMBL" id="JBJVNI010000003">
    <property type="protein sequence ID" value="MFM9608193.1"/>
    <property type="molecule type" value="Genomic_DNA"/>
</dbReference>
<accession>A0ABW9HL69</accession>